<dbReference type="PANTHER" id="PTHR43341:SF18">
    <property type="entry name" value="AMINO ACID PERMEASE_ SLC12A DOMAIN-CONTAINING PROTEIN"/>
    <property type="match status" value="1"/>
</dbReference>
<keyword evidence="4" id="KW-0029">Amino-acid transport</keyword>
<dbReference type="PANTHER" id="PTHR43341">
    <property type="entry name" value="AMINO ACID PERMEASE"/>
    <property type="match status" value="1"/>
</dbReference>
<evidence type="ECO:0000313" key="11">
    <source>
        <dbReference type="Proteomes" id="UP000192596"/>
    </source>
</evidence>
<feature type="compositionally biased region" description="Acidic residues" evidence="7">
    <location>
        <begin position="738"/>
        <end position="771"/>
    </location>
</feature>
<accession>A0A1V8SNP6</accession>
<evidence type="ECO:0000256" key="4">
    <source>
        <dbReference type="ARBA" id="ARBA00022970"/>
    </source>
</evidence>
<dbReference type="GO" id="GO:0015171">
    <property type="term" value="F:amino acid transmembrane transporter activity"/>
    <property type="evidence" value="ECO:0007669"/>
    <property type="project" value="TreeGrafter"/>
</dbReference>
<feature type="region of interest" description="Disordered" evidence="7">
    <location>
        <begin position="707"/>
        <end position="771"/>
    </location>
</feature>
<feature type="transmembrane region" description="Helical" evidence="8">
    <location>
        <begin position="383"/>
        <end position="404"/>
    </location>
</feature>
<keyword evidence="5 8" id="KW-1133">Transmembrane helix</keyword>
<evidence type="ECO:0000313" key="10">
    <source>
        <dbReference type="EMBL" id="OQO00785.1"/>
    </source>
</evidence>
<dbReference type="EMBL" id="NAJO01000033">
    <property type="protein sequence ID" value="OQO00785.1"/>
    <property type="molecule type" value="Genomic_DNA"/>
</dbReference>
<dbReference type="Proteomes" id="UP000192596">
    <property type="component" value="Unassembled WGS sequence"/>
</dbReference>
<dbReference type="InterPro" id="IPR004841">
    <property type="entry name" value="AA-permease/SLC12A_dom"/>
</dbReference>
<evidence type="ECO:0000256" key="8">
    <source>
        <dbReference type="SAM" id="Phobius"/>
    </source>
</evidence>
<evidence type="ECO:0000256" key="2">
    <source>
        <dbReference type="ARBA" id="ARBA00022448"/>
    </source>
</evidence>
<name>A0A1V8SNP6_9PEZI</name>
<feature type="region of interest" description="Disordered" evidence="7">
    <location>
        <begin position="1"/>
        <end position="20"/>
    </location>
</feature>
<keyword evidence="6 8" id="KW-0472">Membrane</keyword>
<feature type="transmembrane region" description="Helical" evidence="8">
    <location>
        <begin position="416"/>
        <end position="437"/>
    </location>
</feature>
<feature type="transmembrane region" description="Helical" evidence="8">
    <location>
        <begin position="56"/>
        <end position="75"/>
    </location>
</feature>
<feature type="transmembrane region" description="Helical" evidence="8">
    <location>
        <begin position="235"/>
        <end position="256"/>
    </location>
</feature>
<feature type="transmembrane region" description="Helical" evidence="8">
    <location>
        <begin position="193"/>
        <end position="215"/>
    </location>
</feature>
<dbReference type="Gene3D" id="1.20.1740.10">
    <property type="entry name" value="Amino acid/polyamine transporter I"/>
    <property type="match status" value="1"/>
</dbReference>
<comment type="subcellular location">
    <subcellularLocation>
        <location evidence="1">Membrane</location>
        <topology evidence="1">Multi-pass membrane protein</topology>
    </subcellularLocation>
</comment>
<proteinExistence type="predicted"/>
<reference evidence="11" key="1">
    <citation type="submission" date="2017-03" db="EMBL/GenBank/DDBJ databases">
        <title>Genomes of endolithic fungi from Antarctica.</title>
        <authorList>
            <person name="Coleine C."/>
            <person name="Masonjones S."/>
            <person name="Stajich J.E."/>
        </authorList>
    </citation>
    <scope>NUCLEOTIDE SEQUENCE [LARGE SCALE GENOMIC DNA]</scope>
    <source>
        <strain evidence="11">CCFEE 5527</strain>
    </source>
</reference>
<dbReference type="FunFam" id="1.20.1740.10:FF:000006">
    <property type="entry name" value="General amino acid permease"/>
    <property type="match status" value="1"/>
</dbReference>
<feature type="transmembrane region" description="Helical" evidence="8">
    <location>
        <begin position="81"/>
        <end position="102"/>
    </location>
</feature>
<evidence type="ECO:0000256" key="6">
    <source>
        <dbReference type="ARBA" id="ARBA00023136"/>
    </source>
</evidence>
<organism evidence="10 11">
    <name type="scientific">Cryoendolithus antarcticus</name>
    <dbReference type="NCBI Taxonomy" id="1507870"/>
    <lineage>
        <taxon>Eukaryota</taxon>
        <taxon>Fungi</taxon>
        <taxon>Dikarya</taxon>
        <taxon>Ascomycota</taxon>
        <taxon>Pezizomycotina</taxon>
        <taxon>Dothideomycetes</taxon>
        <taxon>Dothideomycetidae</taxon>
        <taxon>Cladosporiales</taxon>
        <taxon>Cladosporiaceae</taxon>
        <taxon>Cryoendolithus</taxon>
    </lineage>
</organism>
<feature type="compositionally biased region" description="Basic and acidic residues" evidence="7">
    <location>
        <begin position="9"/>
        <end position="20"/>
    </location>
</feature>
<feature type="compositionally biased region" description="Basic and acidic residues" evidence="7">
    <location>
        <begin position="618"/>
        <end position="655"/>
    </location>
</feature>
<dbReference type="STRING" id="1507870.A0A1V8SNP6"/>
<protein>
    <recommendedName>
        <fullName evidence="9">Amino acid permease/ SLC12A domain-containing protein</fullName>
    </recommendedName>
</protein>
<keyword evidence="3 8" id="KW-0812">Transmembrane</keyword>
<dbReference type="InterPro" id="IPR050524">
    <property type="entry name" value="APC_YAT"/>
</dbReference>
<dbReference type="Pfam" id="PF00324">
    <property type="entry name" value="AA_permease"/>
    <property type="match status" value="1"/>
</dbReference>
<gene>
    <name evidence="10" type="ORF">B0A48_13472</name>
</gene>
<dbReference type="GO" id="GO:0016020">
    <property type="term" value="C:membrane"/>
    <property type="evidence" value="ECO:0007669"/>
    <property type="project" value="UniProtKB-SubCell"/>
</dbReference>
<feature type="transmembrane region" description="Helical" evidence="8">
    <location>
        <begin position="162"/>
        <end position="181"/>
    </location>
</feature>
<keyword evidence="11" id="KW-1185">Reference proteome</keyword>
<sequence length="771" mass="84754">MAESPTSSNEKKQYPLQDEKGVVDVEASPVYDDAGPVDFAEKAELRRGLQQRHIQMIALAGTIGTGLFLGSGKAITRGGPLGAFLGYLFVGFLVTAPVLSIAEMSALVPLSGGIIRHAEYFFDPALAFANGWNQVYSYMVSLPAEIVAAAVIVNFWNESVSNAVWIVIFGLLLVASNIYLVRVYGELEFSFALLKIMLVVGLNLMSLVLVCGGGPTGEVYGFKYWRDPGPFVQYLGIPGGLGQFAGFWTVFSNAVYAYSGIENISMAAAETQCPRRAIPMAAKRIFVRVLLFYVLSIFFVGMLVPSNDKNLLQSTGTAAQSPFVIAATGAGVKVVPHIINAVVLTSAWSAGNSGLLNGSRILYGLAREGRAPKIFKRVNRFGIPWVAVTSLSLFVCLGFMSLSSGASTVFSWLQDLVSVAALVNWTIICIVYLRFFYAMKKQGIPRERLPWKAPLQPYAAWIGVFSFIILLLTGGYTTFIHGHWDNETFVSSYFNIPLIFLLYFIYKFAAKTKMVSLTDSPIMEFILIAERNPEPPAKPKKGLRKLNILISLYHLTCVRLKDHLPSHIQWFCPKCRQGKDVAKWQHGMQAAIAGGLRDGLVARTWETYVLEPTQPGSGERRRREGFMRRKREARAGRRRPDPEKSRVVTEEENKPDVGQGGIDAAGALVAMTQQRCASPVELKRLRGKTKVQGKKRTAKKLALSNSVVVSDDEASSGDEEDWEGFGDDEGASKKLDDVAADELRDDEYSEGVETDDDGREEAGDEDYEDGV</sequence>
<feature type="compositionally biased region" description="Acidic residues" evidence="7">
    <location>
        <begin position="710"/>
        <end position="729"/>
    </location>
</feature>
<comment type="caution">
    <text evidence="10">The sequence shown here is derived from an EMBL/GenBank/DDBJ whole genome shotgun (WGS) entry which is preliminary data.</text>
</comment>
<feature type="transmembrane region" description="Helical" evidence="8">
    <location>
        <begin position="285"/>
        <end position="304"/>
    </location>
</feature>
<evidence type="ECO:0000256" key="1">
    <source>
        <dbReference type="ARBA" id="ARBA00004141"/>
    </source>
</evidence>
<feature type="domain" description="Amino acid permease/ SLC12A" evidence="9">
    <location>
        <begin position="53"/>
        <end position="514"/>
    </location>
</feature>
<dbReference type="InParanoid" id="A0A1V8SNP6"/>
<feature type="transmembrane region" description="Helical" evidence="8">
    <location>
        <begin position="488"/>
        <end position="506"/>
    </location>
</feature>
<dbReference type="AlphaFoldDB" id="A0A1V8SNP6"/>
<dbReference type="OrthoDB" id="3900342at2759"/>
<evidence type="ECO:0000256" key="3">
    <source>
        <dbReference type="ARBA" id="ARBA00022692"/>
    </source>
</evidence>
<feature type="transmembrane region" description="Helical" evidence="8">
    <location>
        <begin position="458"/>
        <end position="476"/>
    </location>
</feature>
<feature type="region of interest" description="Disordered" evidence="7">
    <location>
        <begin position="612"/>
        <end position="661"/>
    </location>
</feature>
<evidence type="ECO:0000259" key="9">
    <source>
        <dbReference type="Pfam" id="PF00324"/>
    </source>
</evidence>
<evidence type="ECO:0000256" key="5">
    <source>
        <dbReference type="ARBA" id="ARBA00022989"/>
    </source>
</evidence>
<keyword evidence="2" id="KW-0813">Transport</keyword>
<evidence type="ECO:0000256" key="7">
    <source>
        <dbReference type="SAM" id="MobiDB-lite"/>
    </source>
</evidence>